<protein>
    <submittedName>
        <fullName evidence="2">Alpha-beta hydrolase superfamily lysophospholipase</fullName>
    </submittedName>
</protein>
<dbReference type="RefSeq" id="WP_132189953.1">
    <property type="nucleotide sequence ID" value="NZ_SLWM01000003.1"/>
</dbReference>
<reference evidence="2 3" key="1">
    <citation type="journal article" date="2015" name="Stand. Genomic Sci.">
        <title>Genomic Encyclopedia of Bacterial and Archaeal Type Strains, Phase III: the genomes of soil and plant-associated and newly described type strains.</title>
        <authorList>
            <person name="Whitman W.B."/>
            <person name="Woyke T."/>
            <person name="Klenk H.P."/>
            <person name="Zhou Y."/>
            <person name="Lilburn T.G."/>
            <person name="Beck B.J."/>
            <person name="De Vos P."/>
            <person name="Vandamme P."/>
            <person name="Eisen J.A."/>
            <person name="Garrity G."/>
            <person name="Hugenholtz P."/>
            <person name="Kyrpides N.C."/>
        </authorList>
    </citation>
    <scope>NUCLEOTIDE SEQUENCE [LARGE SCALE GENOMIC DNA]</scope>
    <source>
        <strain evidence="2 3">VKM Ac-2538</strain>
    </source>
</reference>
<name>A0ABY2BRN3_9ACTN</name>
<dbReference type="Pfam" id="PF12697">
    <property type="entry name" value="Abhydrolase_6"/>
    <property type="match status" value="1"/>
</dbReference>
<proteinExistence type="predicted"/>
<dbReference type="PANTHER" id="PTHR43194">
    <property type="entry name" value="HYDROLASE ALPHA/BETA FOLD FAMILY"/>
    <property type="match status" value="1"/>
</dbReference>
<dbReference type="EMBL" id="SLWM01000003">
    <property type="protein sequence ID" value="TCO27633.1"/>
    <property type="molecule type" value="Genomic_DNA"/>
</dbReference>
<dbReference type="SUPFAM" id="SSF53474">
    <property type="entry name" value="alpha/beta-Hydrolases"/>
    <property type="match status" value="1"/>
</dbReference>
<keyword evidence="3" id="KW-1185">Reference proteome</keyword>
<dbReference type="InterPro" id="IPR000073">
    <property type="entry name" value="AB_hydrolase_1"/>
</dbReference>
<evidence type="ECO:0000313" key="2">
    <source>
        <dbReference type="EMBL" id="TCO27633.1"/>
    </source>
</evidence>
<keyword evidence="2" id="KW-0378">Hydrolase</keyword>
<organism evidence="2 3">
    <name type="scientific">Kribbella orskensis</name>
    <dbReference type="NCBI Taxonomy" id="2512216"/>
    <lineage>
        <taxon>Bacteria</taxon>
        <taxon>Bacillati</taxon>
        <taxon>Actinomycetota</taxon>
        <taxon>Actinomycetes</taxon>
        <taxon>Propionibacteriales</taxon>
        <taxon>Kribbellaceae</taxon>
        <taxon>Kribbella</taxon>
    </lineage>
</organism>
<dbReference type="PANTHER" id="PTHR43194:SF2">
    <property type="entry name" value="PEROXISOMAL MEMBRANE PROTEIN LPX1"/>
    <property type="match status" value="1"/>
</dbReference>
<accession>A0ABY2BRN3</accession>
<dbReference type="GO" id="GO:0016787">
    <property type="term" value="F:hydrolase activity"/>
    <property type="evidence" value="ECO:0007669"/>
    <property type="project" value="UniProtKB-KW"/>
</dbReference>
<feature type="domain" description="AB hydrolase-1" evidence="1">
    <location>
        <begin position="9"/>
        <end position="242"/>
    </location>
</feature>
<evidence type="ECO:0000313" key="3">
    <source>
        <dbReference type="Proteomes" id="UP000295818"/>
    </source>
</evidence>
<sequence>MTEGTPRTIVLIHGLWLTSLSWQHWITRYTERGETVIAPEWPRMNADLETLRRDPSVMNGLGLTEIVDSYDRKIRDLDTPPILIGHSFGGTIVQLLLDRGLGAAGVAIDPAPIKGVLRLPLSALRASAPALTNPLNRNKTVGLSKEQWHFAFTNTLSKADSDALYDEYHVPSTARLLYQAATANFKPNAATKVNFKNETRAPLLIIAGGADHTVPPAMTKENYQRYKSNAVTDYYEFPGRPHFTGGVPGWEEVADYALDWALKHS</sequence>
<evidence type="ECO:0000259" key="1">
    <source>
        <dbReference type="Pfam" id="PF12697"/>
    </source>
</evidence>
<dbReference type="InterPro" id="IPR050228">
    <property type="entry name" value="Carboxylesterase_BioH"/>
</dbReference>
<gene>
    <name evidence="2" type="ORF">EV644_103333</name>
</gene>
<dbReference type="Gene3D" id="3.40.50.1820">
    <property type="entry name" value="alpha/beta hydrolase"/>
    <property type="match status" value="1"/>
</dbReference>
<dbReference type="InterPro" id="IPR029058">
    <property type="entry name" value="AB_hydrolase_fold"/>
</dbReference>
<dbReference type="Proteomes" id="UP000295818">
    <property type="component" value="Unassembled WGS sequence"/>
</dbReference>
<comment type="caution">
    <text evidence="2">The sequence shown here is derived from an EMBL/GenBank/DDBJ whole genome shotgun (WGS) entry which is preliminary data.</text>
</comment>